<feature type="domain" description="FAD-binding" evidence="1">
    <location>
        <begin position="15"/>
        <end position="333"/>
    </location>
</feature>
<accession>A0A7X0HBZ5</accession>
<dbReference type="RefSeq" id="WP_185027876.1">
    <property type="nucleotide sequence ID" value="NZ_BNBN01000004.1"/>
</dbReference>
<dbReference type="NCBIfam" id="TIGR02032">
    <property type="entry name" value="GG-red-SF"/>
    <property type="match status" value="1"/>
</dbReference>
<name>A0A7X0HBZ5_9ACTN</name>
<reference evidence="2 3" key="1">
    <citation type="submission" date="2020-08" db="EMBL/GenBank/DDBJ databases">
        <title>Genomic Encyclopedia of Type Strains, Phase IV (KMG-IV): sequencing the most valuable type-strain genomes for metagenomic binning, comparative biology and taxonomic classification.</title>
        <authorList>
            <person name="Goeker M."/>
        </authorList>
    </citation>
    <scope>NUCLEOTIDE SEQUENCE [LARGE SCALE GENOMIC DNA]</scope>
    <source>
        <strain evidence="2 3">DSM 40141</strain>
    </source>
</reference>
<dbReference type="InterPro" id="IPR011777">
    <property type="entry name" value="Geranylgeranyl_Rdtase_fam"/>
</dbReference>
<evidence type="ECO:0000313" key="3">
    <source>
        <dbReference type="Proteomes" id="UP000540423"/>
    </source>
</evidence>
<keyword evidence="3" id="KW-1185">Reference proteome</keyword>
<gene>
    <name evidence="2" type="ORF">HNQ79_001273</name>
</gene>
<evidence type="ECO:0000259" key="1">
    <source>
        <dbReference type="Pfam" id="PF01494"/>
    </source>
</evidence>
<proteinExistence type="predicted"/>
<dbReference type="InterPro" id="IPR050407">
    <property type="entry name" value="Geranylgeranyl_reductase"/>
</dbReference>
<evidence type="ECO:0000313" key="2">
    <source>
        <dbReference type="EMBL" id="MBB6434822.1"/>
    </source>
</evidence>
<dbReference type="PANTHER" id="PTHR42685:SF22">
    <property type="entry name" value="CONDITIONED MEDIUM FACTOR RECEPTOR 1"/>
    <property type="match status" value="1"/>
</dbReference>
<dbReference type="InterPro" id="IPR002938">
    <property type="entry name" value="FAD-bd"/>
</dbReference>
<dbReference type="Pfam" id="PF01494">
    <property type="entry name" value="FAD_binding_3"/>
    <property type="match status" value="1"/>
</dbReference>
<sequence>MTEQPATAPPSEHSADVIVVGAGPAGSATAYYLAKAGLDVLLLEKTAFPREKVCGDGLTPRATKQLVSMGIDISEEAGWLRNKGLRIIGGGQRLQLDWPELASFPDYGLVRRRDDFDEQLARQAQKAGARLYERCNVGAPVLDPRTGRITGVEAKLGEEKLPVTFHAPLVVAADGNSTRLSLAMGLHRREDRPMGVAVRTYFTSPRHDDDYLESWLELWDRRGPQDRLLPGYGWIFGMGDGTSNVGLGILNSSKAFKELDWREVLKAWCASMPAEWGYTPENMTMPIRGAALPMAFNRQPHYTKGLLLVGDAGGLVNPFNGEGIAYAMESGHIAADVIVQAHARATPAQREMALARYPQVLKDTYGGYYTMGRAFVKLIGNPKIMKLATERGLTHPVLMRFTLKMLANLTDPTGGDAMDRIINGLAKVAPNS</sequence>
<dbReference type="SUPFAM" id="SSF51905">
    <property type="entry name" value="FAD/NAD(P)-binding domain"/>
    <property type="match status" value="1"/>
</dbReference>
<dbReference type="FunFam" id="3.50.50.60:FF:000053">
    <property type="entry name" value="Geranylgeranyl reductase family"/>
    <property type="match status" value="1"/>
</dbReference>
<dbReference type="PRINTS" id="PR00420">
    <property type="entry name" value="RNGMNOXGNASE"/>
</dbReference>
<dbReference type="GO" id="GO:0071949">
    <property type="term" value="F:FAD binding"/>
    <property type="evidence" value="ECO:0007669"/>
    <property type="project" value="InterPro"/>
</dbReference>
<comment type="caution">
    <text evidence="2">The sequence shown here is derived from an EMBL/GenBank/DDBJ whole genome shotgun (WGS) entry which is preliminary data.</text>
</comment>
<dbReference type="Gene3D" id="3.50.50.60">
    <property type="entry name" value="FAD/NAD(P)-binding domain"/>
    <property type="match status" value="1"/>
</dbReference>
<organism evidence="2 3">
    <name type="scientific">Streptomyces candidus</name>
    <dbReference type="NCBI Taxonomy" id="67283"/>
    <lineage>
        <taxon>Bacteria</taxon>
        <taxon>Bacillati</taxon>
        <taxon>Actinomycetota</taxon>
        <taxon>Actinomycetes</taxon>
        <taxon>Kitasatosporales</taxon>
        <taxon>Streptomycetaceae</taxon>
        <taxon>Streptomyces</taxon>
    </lineage>
</organism>
<dbReference type="PANTHER" id="PTHR42685">
    <property type="entry name" value="GERANYLGERANYL DIPHOSPHATE REDUCTASE"/>
    <property type="match status" value="1"/>
</dbReference>
<protein>
    <submittedName>
        <fullName evidence="2">Geranylgeranyl reductase family protein</fullName>
    </submittedName>
</protein>
<dbReference type="InterPro" id="IPR036188">
    <property type="entry name" value="FAD/NAD-bd_sf"/>
</dbReference>
<dbReference type="Proteomes" id="UP000540423">
    <property type="component" value="Unassembled WGS sequence"/>
</dbReference>
<dbReference type="EMBL" id="JACHEM010000003">
    <property type="protein sequence ID" value="MBB6434822.1"/>
    <property type="molecule type" value="Genomic_DNA"/>
</dbReference>
<dbReference type="GO" id="GO:0016628">
    <property type="term" value="F:oxidoreductase activity, acting on the CH-CH group of donors, NAD or NADP as acceptor"/>
    <property type="evidence" value="ECO:0007669"/>
    <property type="project" value="InterPro"/>
</dbReference>
<dbReference type="AlphaFoldDB" id="A0A7X0HBZ5"/>